<feature type="compositionally biased region" description="Acidic residues" evidence="1">
    <location>
        <begin position="324"/>
        <end position="333"/>
    </location>
</feature>
<sequence length="371" mass="39315">MSTNSFSPALPSLPAYPPTRDPNPSTAHFPPTRRYAQPRNSGSSTFNTSASSAPTRQSFSHLAPSYPESAASSAPLAVRRKRGLSSCSGSGNVDAFGYPVSDRQSSSIPSRQNVNLTITNDASATEYRTAKRRIIDVVGSTVGTVVGGVIRGAWNMLPRFPFAGGGGGGTNPIPATNSTAHRPIPPTISNLKPPAQALDPVLTPSDYHRDASPMPGAFSPPSDPDLSAFHWVPVEPVVIPPRPPSPPSTGLFTSRFSHQHHPRPSTADSTSSHTSHTSFASTNTATRRPAQRRPRKASRASKRNVKSPALALAMRGGGGGGPGMDDDDDEMDEDMKRFNEKLKAMIREGKEALGARVEVVYGGVGDDEGFR</sequence>
<dbReference type="AlphaFoldDB" id="A0A4V3SIA4"/>
<accession>A0A4V3SIA4</accession>
<proteinExistence type="predicted"/>
<feature type="compositionally biased region" description="Low complexity" evidence="1">
    <location>
        <begin position="63"/>
        <end position="75"/>
    </location>
</feature>
<dbReference type="EMBL" id="ML220132">
    <property type="protein sequence ID" value="TGZ79384.1"/>
    <property type="molecule type" value="Genomic_DNA"/>
</dbReference>
<evidence type="ECO:0000313" key="2">
    <source>
        <dbReference type="EMBL" id="TGZ79384.1"/>
    </source>
</evidence>
<keyword evidence="3" id="KW-1185">Reference proteome</keyword>
<dbReference type="OrthoDB" id="5431307at2759"/>
<feature type="region of interest" description="Disordered" evidence="1">
    <location>
        <begin position="1"/>
        <end position="75"/>
    </location>
</feature>
<name>A0A4V3SIA4_9PEZI</name>
<dbReference type="Proteomes" id="UP000298138">
    <property type="component" value="Unassembled WGS sequence"/>
</dbReference>
<protein>
    <submittedName>
        <fullName evidence="2">Uncharacterized protein</fullName>
    </submittedName>
</protein>
<organism evidence="2 3">
    <name type="scientific">Ascodesmis nigricans</name>
    <dbReference type="NCBI Taxonomy" id="341454"/>
    <lineage>
        <taxon>Eukaryota</taxon>
        <taxon>Fungi</taxon>
        <taxon>Dikarya</taxon>
        <taxon>Ascomycota</taxon>
        <taxon>Pezizomycotina</taxon>
        <taxon>Pezizomycetes</taxon>
        <taxon>Pezizales</taxon>
        <taxon>Ascodesmidaceae</taxon>
        <taxon>Ascodesmis</taxon>
    </lineage>
</organism>
<gene>
    <name evidence="2" type="ORF">EX30DRAFT_373139</name>
</gene>
<dbReference type="InParanoid" id="A0A4V3SIA4"/>
<feature type="compositionally biased region" description="Low complexity" evidence="1">
    <location>
        <begin position="265"/>
        <end position="288"/>
    </location>
</feature>
<evidence type="ECO:0000256" key="1">
    <source>
        <dbReference type="SAM" id="MobiDB-lite"/>
    </source>
</evidence>
<evidence type="ECO:0000313" key="3">
    <source>
        <dbReference type="Proteomes" id="UP000298138"/>
    </source>
</evidence>
<feature type="compositionally biased region" description="Basic residues" evidence="1">
    <location>
        <begin position="289"/>
        <end position="305"/>
    </location>
</feature>
<feature type="region of interest" description="Disordered" evidence="1">
    <location>
        <begin position="240"/>
        <end position="336"/>
    </location>
</feature>
<feature type="region of interest" description="Disordered" evidence="1">
    <location>
        <begin position="168"/>
        <end position="222"/>
    </location>
</feature>
<dbReference type="STRING" id="341454.A0A4V3SIA4"/>
<feature type="compositionally biased region" description="Low complexity" evidence="1">
    <location>
        <begin position="40"/>
        <end position="53"/>
    </location>
</feature>
<reference evidence="2 3" key="1">
    <citation type="submission" date="2019-04" db="EMBL/GenBank/DDBJ databases">
        <title>Comparative genomics and transcriptomics to analyze fruiting body development in filamentous ascomycetes.</title>
        <authorList>
            <consortium name="DOE Joint Genome Institute"/>
            <person name="Lutkenhaus R."/>
            <person name="Traeger S."/>
            <person name="Breuer J."/>
            <person name="Kuo A."/>
            <person name="Lipzen A."/>
            <person name="Pangilinan J."/>
            <person name="Dilworth D."/>
            <person name="Sandor L."/>
            <person name="Poggeler S."/>
            <person name="Barry K."/>
            <person name="Grigoriev I.V."/>
            <person name="Nowrousian M."/>
        </authorList>
    </citation>
    <scope>NUCLEOTIDE SEQUENCE [LARGE SCALE GENOMIC DNA]</scope>
    <source>
        <strain evidence="2 3">CBS 389.68</strain>
    </source>
</reference>